<reference evidence="4" key="1">
    <citation type="submission" date="2012-02" db="EMBL/GenBank/DDBJ databases">
        <title>Complete sequence of plasmid 2 of Prevotella dentalis DSM 3688.</title>
        <authorList>
            <person name="Lucas S."/>
            <person name="Copeland A."/>
            <person name="Lapidus A."/>
            <person name="Glavina del Rio T."/>
            <person name="Dalin E."/>
            <person name="Tice H."/>
            <person name="Bruce D."/>
            <person name="Goodwin L."/>
            <person name="Pitluck S."/>
            <person name="Peters L."/>
            <person name="Mikhailova N."/>
            <person name="Chertkov O."/>
            <person name="Kyrpides N."/>
            <person name="Mavromatis K."/>
            <person name="Ivanova N."/>
            <person name="Brettin T."/>
            <person name="Detter J.C."/>
            <person name="Han C."/>
            <person name="Larimer F."/>
            <person name="Land M."/>
            <person name="Hauser L."/>
            <person name="Markowitz V."/>
            <person name="Cheng J.-F."/>
            <person name="Hugenholtz P."/>
            <person name="Woyke T."/>
            <person name="Wu D."/>
            <person name="Gronow S."/>
            <person name="Wellnitz S."/>
            <person name="Brambilla E."/>
            <person name="Klenk H.-P."/>
            <person name="Eisen J.A."/>
        </authorList>
    </citation>
    <scope>NUCLEOTIDE SEQUENCE [LARGE SCALE GENOMIC DNA]</scope>
    <source>
        <strain evidence="4">ATCC 49559 / DSM 3688 / JCM 13448 / NCTC 12043 / ES 2772</strain>
        <plasmid evidence="4">pPREDE02</plasmid>
    </source>
</reference>
<feature type="region of interest" description="Disordered" evidence="1">
    <location>
        <begin position="273"/>
        <end position="320"/>
    </location>
</feature>
<keyword evidence="3" id="KW-0614">Plasmid</keyword>
<feature type="region of interest" description="Disordered" evidence="1">
    <location>
        <begin position="236"/>
        <end position="258"/>
    </location>
</feature>
<feature type="compositionally biased region" description="Basic and acidic residues" evidence="1">
    <location>
        <begin position="273"/>
        <end position="283"/>
    </location>
</feature>
<feature type="compositionally biased region" description="Basic and acidic residues" evidence="1">
    <location>
        <begin position="290"/>
        <end position="320"/>
    </location>
</feature>
<evidence type="ECO:0000313" key="4">
    <source>
        <dbReference type="Proteomes" id="UP000010862"/>
    </source>
</evidence>
<dbReference type="PATRIC" id="fig|908937.9.peg.2890"/>
<name>L0JGG6_PREDD</name>
<organism evidence="3 4">
    <name type="scientific">Prevotella dentalis (strain ATCC 49559 / DSM 3688 / JCM 13448 / NCTC 12043 / ES 2772)</name>
    <name type="common">Mitsuokella dentalis</name>
    <dbReference type="NCBI Taxonomy" id="908937"/>
    <lineage>
        <taxon>Bacteria</taxon>
        <taxon>Pseudomonadati</taxon>
        <taxon>Bacteroidota</taxon>
        <taxon>Bacteroidia</taxon>
        <taxon>Bacteroidales</taxon>
        <taxon>Prevotellaceae</taxon>
        <taxon>Prevotella</taxon>
    </lineage>
</organism>
<dbReference type="HOGENOM" id="CLU_031118_2_0_10"/>
<dbReference type="KEGG" id="pdt:Prede_2727"/>
<dbReference type="AlphaFoldDB" id="L0JGG6"/>
<feature type="domain" description="MobA/VirD2-like nuclease" evidence="2">
    <location>
        <begin position="20"/>
        <end position="140"/>
    </location>
</feature>
<protein>
    <submittedName>
        <fullName evidence="3">Relaxase/mobilization nuclease</fullName>
    </submittedName>
</protein>
<proteinExistence type="predicted"/>
<dbReference type="EMBL" id="CP003371">
    <property type="protein sequence ID" value="AGB29948.1"/>
    <property type="molecule type" value="Genomic_DNA"/>
</dbReference>
<dbReference type="Proteomes" id="UP000010862">
    <property type="component" value="Plasmid pPREDE02"/>
</dbReference>
<evidence type="ECO:0000259" key="2">
    <source>
        <dbReference type="Pfam" id="PF03432"/>
    </source>
</evidence>
<keyword evidence="4" id="KW-1185">Reference proteome</keyword>
<feature type="compositionally biased region" description="Basic and acidic residues" evidence="1">
    <location>
        <begin position="236"/>
        <end position="250"/>
    </location>
</feature>
<evidence type="ECO:0000256" key="1">
    <source>
        <dbReference type="SAM" id="MobiDB-lite"/>
    </source>
</evidence>
<dbReference type="Pfam" id="PF03432">
    <property type="entry name" value="Relaxase"/>
    <property type="match status" value="1"/>
</dbReference>
<sequence>MATTKLGNTKSASRAINYAEKRAEEKSGLNCDIDYAKSSFKQTRALYGKENGIQAHTVIQSFKPGEVTPEQCNQLGLELAEKIVPNHQVAIYTHTDKEHVHNHIVINSIDLETGRKYQSNKQQRDLVKQANDDICREHGLSVPERDTAKLRYTQAEKSLIEKDQYSWKDDLREKIEHAKEHTSDFKSFSEYLKESGIEFKVRGKNVSYKPENVNKWVRGKTLGQDYDKGALEYEFERREREEKESERDPVAEYTDQFEVDWDAVEHNAEQLRKTRNRRIEKTKQAHHQVSNRDSRESERTRERPKGNHIEIDRGDEGFSR</sequence>
<evidence type="ECO:0000313" key="3">
    <source>
        <dbReference type="EMBL" id="AGB29948.1"/>
    </source>
</evidence>
<dbReference type="InterPro" id="IPR005094">
    <property type="entry name" value="Endonuclease_MobA/VirD2"/>
</dbReference>
<dbReference type="OrthoDB" id="1525197at2"/>
<geneLocation type="plasmid" evidence="3 4">
    <name>pPREDE02</name>
</geneLocation>
<accession>L0JGG6</accession>
<dbReference type="RefSeq" id="WP_015310585.1">
    <property type="nucleotide sequence ID" value="NC_019969.1"/>
</dbReference>
<gene>
    <name evidence="3" type="ordered locus">Prede_2727</name>
</gene>